<name>A0ACD0NZT4_9BASI</name>
<dbReference type="Proteomes" id="UP000245626">
    <property type="component" value="Unassembled WGS sequence"/>
</dbReference>
<protein>
    <submittedName>
        <fullName evidence="1">Uncharacterized protein</fullName>
    </submittedName>
</protein>
<keyword evidence="2" id="KW-1185">Reference proteome</keyword>
<sequence>MSGNSNISLTHAFTLRLDLSPPISVGPTPSGNLSFISFRGGSISGSGIEADILPGGGDYAIMTDDGYAKLDVRAHARTSKGDLIYLTYPGRFQLSPGALKVLSAAPDAEPLEFGSTYLINTPVIETGSKDHAWVNHTCFIGKGRAEPSKDGPVVIYEIYKAE</sequence>
<evidence type="ECO:0000313" key="2">
    <source>
        <dbReference type="Proteomes" id="UP000245626"/>
    </source>
</evidence>
<gene>
    <name evidence="1" type="ORF">IE53DRAFT_368207</name>
</gene>
<dbReference type="EMBL" id="KZ819856">
    <property type="protein sequence ID" value="PWN51276.1"/>
    <property type="molecule type" value="Genomic_DNA"/>
</dbReference>
<proteinExistence type="predicted"/>
<reference evidence="1 2" key="1">
    <citation type="journal article" date="2018" name="Mol. Biol. Evol.">
        <title>Broad Genomic Sampling Reveals a Smut Pathogenic Ancestry of the Fungal Clade Ustilaginomycotina.</title>
        <authorList>
            <person name="Kijpornyongpan T."/>
            <person name="Mondo S.J."/>
            <person name="Barry K."/>
            <person name="Sandor L."/>
            <person name="Lee J."/>
            <person name="Lipzen A."/>
            <person name="Pangilinan J."/>
            <person name="LaButti K."/>
            <person name="Hainaut M."/>
            <person name="Henrissat B."/>
            <person name="Grigoriev I.V."/>
            <person name="Spatafora J.W."/>
            <person name="Aime M.C."/>
        </authorList>
    </citation>
    <scope>NUCLEOTIDE SEQUENCE [LARGE SCALE GENOMIC DNA]</scope>
    <source>
        <strain evidence="1 2">SA 807</strain>
    </source>
</reference>
<accession>A0ACD0NZT4</accession>
<evidence type="ECO:0000313" key="1">
    <source>
        <dbReference type="EMBL" id="PWN51276.1"/>
    </source>
</evidence>
<organism evidence="1 2">
    <name type="scientific">Violaceomyces palustris</name>
    <dbReference type="NCBI Taxonomy" id="1673888"/>
    <lineage>
        <taxon>Eukaryota</taxon>
        <taxon>Fungi</taxon>
        <taxon>Dikarya</taxon>
        <taxon>Basidiomycota</taxon>
        <taxon>Ustilaginomycotina</taxon>
        <taxon>Ustilaginomycetes</taxon>
        <taxon>Violaceomycetales</taxon>
        <taxon>Violaceomycetaceae</taxon>
        <taxon>Violaceomyces</taxon>
    </lineage>
</organism>